<dbReference type="PANTHER" id="PTHR30204:SF82">
    <property type="entry name" value="TRANSCRIPTIONAL REGULATOR, MERR FAMILY"/>
    <property type="match status" value="1"/>
</dbReference>
<evidence type="ECO:0000259" key="2">
    <source>
        <dbReference type="PROSITE" id="PS50937"/>
    </source>
</evidence>
<dbReference type="GO" id="GO:0003700">
    <property type="term" value="F:DNA-binding transcription factor activity"/>
    <property type="evidence" value="ECO:0007669"/>
    <property type="project" value="InterPro"/>
</dbReference>
<reference evidence="3 4" key="1">
    <citation type="submission" date="2018-07" db="EMBL/GenBank/DDBJ databases">
        <title>New species, Clostridium PI-S10-A1B.</title>
        <authorList>
            <person name="Krishna G."/>
            <person name="Summeta K."/>
            <person name="Shikha S."/>
            <person name="Prabhu P.B."/>
            <person name="Suresh K."/>
        </authorList>
    </citation>
    <scope>NUCLEOTIDE SEQUENCE [LARGE SCALE GENOMIC DNA]</scope>
    <source>
        <strain evidence="3 4">PI-S10-A1B</strain>
    </source>
</reference>
<comment type="caution">
    <text evidence="3">The sequence shown here is derived from an EMBL/GenBank/DDBJ whole genome shotgun (WGS) entry which is preliminary data.</text>
</comment>
<proteinExistence type="predicted"/>
<protein>
    <submittedName>
        <fullName evidence="3">MerR family transcriptional regulator</fullName>
    </submittedName>
</protein>
<dbReference type="InterPro" id="IPR000551">
    <property type="entry name" value="MerR-type_HTH_dom"/>
</dbReference>
<dbReference type="InterPro" id="IPR009061">
    <property type="entry name" value="DNA-bd_dom_put_sf"/>
</dbReference>
<dbReference type="Gene3D" id="1.10.1660.10">
    <property type="match status" value="1"/>
</dbReference>
<dbReference type="CDD" id="cd01109">
    <property type="entry name" value="HTH_YyaN"/>
    <property type="match status" value="1"/>
</dbReference>
<dbReference type="PROSITE" id="PS50937">
    <property type="entry name" value="HTH_MERR_2"/>
    <property type="match status" value="1"/>
</dbReference>
<sequence>MTYTIKDVAKITGLSIFTIRFYDKEGLLPFVSRNKSGIREFTESDINQIKTICCLKNTGMQIKDIKKYIDFCMEGASTIDSRKKLFLEHRNKIINQINALTENLKLIDLKLEIYTSPNAVEIINEQIRIVNDEKRENCLPSRYTQITPSPSL</sequence>
<name>A0A3E2N3X1_9FIRM</name>
<dbReference type="Pfam" id="PF13411">
    <property type="entry name" value="MerR_1"/>
    <property type="match status" value="1"/>
</dbReference>
<dbReference type="PRINTS" id="PR00040">
    <property type="entry name" value="HTHMERR"/>
</dbReference>
<evidence type="ECO:0000256" key="1">
    <source>
        <dbReference type="ARBA" id="ARBA00023125"/>
    </source>
</evidence>
<gene>
    <name evidence="3" type="ORF">DS742_27580</name>
</gene>
<dbReference type="RefSeq" id="WP_117420113.1">
    <property type="nucleotide sequence ID" value="NZ_QOHO01000123.1"/>
</dbReference>
<dbReference type="SMART" id="SM00422">
    <property type="entry name" value="HTH_MERR"/>
    <property type="match status" value="1"/>
</dbReference>
<feature type="domain" description="HTH merR-type" evidence="2">
    <location>
        <begin position="2"/>
        <end position="71"/>
    </location>
</feature>
<keyword evidence="1" id="KW-0238">DNA-binding</keyword>
<evidence type="ECO:0000313" key="4">
    <source>
        <dbReference type="Proteomes" id="UP000260680"/>
    </source>
</evidence>
<dbReference type="EMBL" id="QOHO01000123">
    <property type="protein sequence ID" value="RFZ75700.1"/>
    <property type="molecule type" value="Genomic_DNA"/>
</dbReference>
<dbReference type="PANTHER" id="PTHR30204">
    <property type="entry name" value="REDOX-CYCLING DRUG-SENSING TRANSCRIPTIONAL ACTIVATOR SOXR"/>
    <property type="match status" value="1"/>
</dbReference>
<organism evidence="3 4">
    <name type="scientific">Lacrimispora amygdalina</name>
    <dbReference type="NCBI Taxonomy" id="253257"/>
    <lineage>
        <taxon>Bacteria</taxon>
        <taxon>Bacillati</taxon>
        <taxon>Bacillota</taxon>
        <taxon>Clostridia</taxon>
        <taxon>Lachnospirales</taxon>
        <taxon>Lachnospiraceae</taxon>
        <taxon>Lacrimispora</taxon>
    </lineage>
</organism>
<accession>A0A3E2N3X1</accession>
<evidence type="ECO:0000313" key="3">
    <source>
        <dbReference type="EMBL" id="RFZ75700.1"/>
    </source>
</evidence>
<dbReference type="InterPro" id="IPR047057">
    <property type="entry name" value="MerR_fam"/>
</dbReference>
<dbReference type="GO" id="GO:0003677">
    <property type="term" value="F:DNA binding"/>
    <property type="evidence" value="ECO:0007669"/>
    <property type="project" value="UniProtKB-KW"/>
</dbReference>
<dbReference type="OrthoDB" id="9811174at2"/>
<dbReference type="SUPFAM" id="SSF46955">
    <property type="entry name" value="Putative DNA-binding domain"/>
    <property type="match status" value="1"/>
</dbReference>
<dbReference type="Proteomes" id="UP000260680">
    <property type="component" value="Unassembled WGS sequence"/>
</dbReference>
<dbReference type="AlphaFoldDB" id="A0A3E2N3X1"/>